<dbReference type="EMBL" id="FPAS01000002">
    <property type="protein sequence ID" value="SFT67278.1"/>
    <property type="molecule type" value="Genomic_DNA"/>
</dbReference>
<keyword evidence="10" id="KW-0732">Signal</keyword>
<dbReference type="GO" id="GO:0005524">
    <property type="term" value="F:ATP binding"/>
    <property type="evidence" value="ECO:0007669"/>
    <property type="project" value="UniProtKB-KW"/>
</dbReference>
<feature type="chain" id="PRO_5014660558" description="histidine kinase" evidence="10">
    <location>
        <begin position="23"/>
        <end position="632"/>
    </location>
</feature>
<dbReference type="STRING" id="477690.SAMN05216474_1695"/>
<keyword evidence="4" id="KW-0808">Transferase</keyword>
<keyword evidence="9" id="KW-0472">Membrane</keyword>
<evidence type="ECO:0000313" key="12">
    <source>
        <dbReference type="EMBL" id="SFT67278.1"/>
    </source>
</evidence>
<dbReference type="Gene3D" id="3.30.450.20">
    <property type="entry name" value="PAS domain"/>
    <property type="match status" value="1"/>
</dbReference>
<comment type="catalytic activity">
    <reaction evidence="1">
        <text>ATP + protein L-histidine = ADP + protein N-phospho-L-histidine.</text>
        <dbReference type="EC" id="2.7.13.3"/>
    </reaction>
</comment>
<evidence type="ECO:0000256" key="10">
    <source>
        <dbReference type="SAM" id="SignalP"/>
    </source>
</evidence>
<keyword evidence="3" id="KW-0597">Phosphoprotein</keyword>
<dbReference type="RefSeq" id="WP_139230312.1">
    <property type="nucleotide sequence ID" value="NZ_FPAS01000002.1"/>
</dbReference>
<sequence length="632" mass="74080">MNTIKILLLTLVCSLITLSGQAQTKPKITGEGILNDIHYISPQAFLFYRSDLKKELQEVYASGGITNKEFQVYSICLRLKEYIAVESYTECASYAHRKLKDDTLPLWLKKMLAQCLTTAYFKMGMLDKGQQAQEYYYQLIEESEKISGQPYTEYMLSAEFYFDAKEYETAASKYKESLRDHLKHVKTPNKHFLGFLCNNIALCYLEVKEYDSVVKYNDLARSYWNAVDDKNTNHFNALLDANLAMIYMAKGREDEAVPLLYHYMKGCEYIDYYHYVKSFVDLANVYVQMHKYDRAQAILDSLDKEVKLPVIDSKILLQKYFTHYRIMNRKGEHERAEDFLNQYLLLSEEKYNENKRKELKQYALLYDIYEKQKELEFSKIELLENEQIRDGQRITLWIVIAVTTLIVALSIILFVRYKFQQKIVALTQERKEVAEKALVSRETMLREVHHRIKNNLNTMNGLFHLQLKSANNEELREQLQKSANRVFSIAEIHNMLYNESFLENVDIREYLQSLCNHLLRTSNSEIQLNLEVENISLNMDYALPLGLVVNELFTNSVKHAFKDVEQGVINIKFYEEDGEYFLTYSDNGPGYDLNQETNSLGLKLIKMMQKQLNAVIQHLNGNQFSFHFTVNA</sequence>
<gene>
    <name evidence="12" type="ORF">SAMN05216474_1695</name>
</gene>
<dbReference type="Pfam" id="PF07568">
    <property type="entry name" value="HisKA_2"/>
    <property type="match status" value="1"/>
</dbReference>
<evidence type="ECO:0000259" key="11">
    <source>
        <dbReference type="PROSITE" id="PS50109"/>
    </source>
</evidence>
<dbReference type="InterPro" id="IPR011990">
    <property type="entry name" value="TPR-like_helical_dom_sf"/>
</dbReference>
<dbReference type="InterPro" id="IPR036890">
    <property type="entry name" value="HATPase_C_sf"/>
</dbReference>
<dbReference type="EC" id="2.7.13.3" evidence="2"/>
<feature type="signal peptide" evidence="10">
    <location>
        <begin position="1"/>
        <end position="22"/>
    </location>
</feature>
<accession>A0A1I6ZX64</accession>
<dbReference type="Gene3D" id="1.25.40.10">
    <property type="entry name" value="Tetratricopeptide repeat domain"/>
    <property type="match status" value="1"/>
</dbReference>
<keyword evidence="8" id="KW-0175">Coiled coil</keyword>
<dbReference type="PANTHER" id="PTHR41523:SF8">
    <property type="entry name" value="ETHYLENE RESPONSE SENSOR PROTEIN"/>
    <property type="match status" value="1"/>
</dbReference>
<evidence type="ECO:0000256" key="5">
    <source>
        <dbReference type="ARBA" id="ARBA00022741"/>
    </source>
</evidence>
<evidence type="ECO:0000256" key="6">
    <source>
        <dbReference type="ARBA" id="ARBA00022777"/>
    </source>
</evidence>
<evidence type="ECO:0000256" key="3">
    <source>
        <dbReference type="ARBA" id="ARBA00022553"/>
    </source>
</evidence>
<keyword evidence="9" id="KW-1133">Transmembrane helix</keyword>
<evidence type="ECO:0000256" key="4">
    <source>
        <dbReference type="ARBA" id="ARBA00022679"/>
    </source>
</evidence>
<proteinExistence type="predicted"/>
<dbReference type="OrthoDB" id="9767435at2"/>
<organism evidence="12 13">
    <name type="scientific">Lishizhenia tianjinensis</name>
    <dbReference type="NCBI Taxonomy" id="477690"/>
    <lineage>
        <taxon>Bacteria</taxon>
        <taxon>Pseudomonadati</taxon>
        <taxon>Bacteroidota</taxon>
        <taxon>Flavobacteriia</taxon>
        <taxon>Flavobacteriales</taxon>
        <taxon>Crocinitomicaceae</taxon>
        <taxon>Lishizhenia</taxon>
    </lineage>
</organism>
<keyword evidence="7" id="KW-0067">ATP-binding</keyword>
<feature type="transmembrane region" description="Helical" evidence="9">
    <location>
        <begin position="394"/>
        <end position="415"/>
    </location>
</feature>
<evidence type="ECO:0000256" key="7">
    <source>
        <dbReference type="ARBA" id="ARBA00022840"/>
    </source>
</evidence>
<dbReference type="PANTHER" id="PTHR41523">
    <property type="entry name" value="TWO-COMPONENT SYSTEM SENSOR PROTEIN"/>
    <property type="match status" value="1"/>
</dbReference>
<dbReference type="SUPFAM" id="SSF55874">
    <property type="entry name" value="ATPase domain of HSP90 chaperone/DNA topoisomerase II/histidine kinase"/>
    <property type="match status" value="1"/>
</dbReference>
<dbReference type="InterPro" id="IPR011495">
    <property type="entry name" value="Sig_transdc_His_kin_sub2_dim/P"/>
</dbReference>
<dbReference type="Proteomes" id="UP000236454">
    <property type="component" value="Unassembled WGS sequence"/>
</dbReference>
<evidence type="ECO:0000256" key="8">
    <source>
        <dbReference type="SAM" id="Coils"/>
    </source>
</evidence>
<dbReference type="PROSITE" id="PS50109">
    <property type="entry name" value="HIS_KIN"/>
    <property type="match status" value="1"/>
</dbReference>
<dbReference type="AlphaFoldDB" id="A0A1I6ZX64"/>
<dbReference type="SUPFAM" id="SSF48452">
    <property type="entry name" value="TPR-like"/>
    <property type="match status" value="1"/>
</dbReference>
<evidence type="ECO:0000313" key="13">
    <source>
        <dbReference type="Proteomes" id="UP000236454"/>
    </source>
</evidence>
<dbReference type="GO" id="GO:0004673">
    <property type="term" value="F:protein histidine kinase activity"/>
    <property type="evidence" value="ECO:0007669"/>
    <property type="project" value="UniProtKB-EC"/>
</dbReference>
<evidence type="ECO:0000256" key="1">
    <source>
        <dbReference type="ARBA" id="ARBA00000085"/>
    </source>
</evidence>
<keyword evidence="6 12" id="KW-0418">Kinase</keyword>
<keyword evidence="13" id="KW-1185">Reference proteome</keyword>
<dbReference type="Gene3D" id="3.30.565.10">
    <property type="entry name" value="Histidine kinase-like ATPase, C-terminal domain"/>
    <property type="match status" value="1"/>
</dbReference>
<dbReference type="InterPro" id="IPR005467">
    <property type="entry name" value="His_kinase_dom"/>
</dbReference>
<feature type="domain" description="Histidine kinase" evidence="11">
    <location>
        <begin position="447"/>
        <end position="632"/>
    </location>
</feature>
<reference evidence="12 13" key="1">
    <citation type="submission" date="2016-10" db="EMBL/GenBank/DDBJ databases">
        <authorList>
            <person name="de Groot N.N."/>
        </authorList>
    </citation>
    <scope>NUCLEOTIDE SEQUENCE [LARGE SCALE GENOMIC DNA]</scope>
    <source>
        <strain evidence="12 13">CGMCC 1.7005</strain>
    </source>
</reference>
<feature type="coiled-coil region" evidence="8">
    <location>
        <begin position="352"/>
        <end position="386"/>
    </location>
</feature>
<evidence type="ECO:0000256" key="2">
    <source>
        <dbReference type="ARBA" id="ARBA00012438"/>
    </source>
</evidence>
<protein>
    <recommendedName>
        <fullName evidence="2">histidine kinase</fullName>
        <ecNumber evidence="2">2.7.13.3</ecNumber>
    </recommendedName>
</protein>
<evidence type="ECO:0000256" key="9">
    <source>
        <dbReference type="SAM" id="Phobius"/>
    </source>
</evidence>
<keyword evidence="9" id="KW-0812">Transmembrane</keyword>
<keyword evidence="5" id="KW-0547">Nucleotide-binding</keyword>
<name>A0A1I6ZX64_9FLAO</name>